<dbReference type="SUPFAM" id="SSF55811">
    <property type="entry name" value="Nudix"/>
    <property type="match status" value="1"/>
</dbReference>
<feature type="domain" description="Nudix hydrolase" evidence="3">
    <location>
        <begin position="73"/>
        <end position="203"/>
    </location>
</feature>
<dbReference type="Pfam" id="PF00293">
    <property type="entry name" value="NUDIX"/>
    <property type="match status" value="1"/>
</dbReference>
<dbReference type="InterPro" id="IPR051325">
    <property type="entry name" value="Nudix_hydrolase_domain"/>
</dbReference>
<name>A0ABP5EKJ9_9MICO</name>
<dbReference type="InterPro" id="IPR015797">
    <property type="entry name" value="NUDIX_hydrolase-like_dom_sf"/>
</dbReference>
<dbReference type="PANTHER" id="PTHR21340:SF0">
    <property type="entry name" value="BIS(5'-NUCLEOSYL)-TETRAPHOSPHATASE [ASYMMETRICAL]"/>
    <property type="match status" value="1"/>
</dbReference>
<proteinExistence type="predicted"/>
<keyword evidence="1" id="KW-0378">Hydrolase</keyword>
<evidence type="ECO:0000256" key="2">
    <source>
        <dbReference type="SAM" id="MobiDB-lite"/>
    </source>
</evidence>
<evidence type="ECO:0000259" key="3">
    <source>
        <dbReference type="PROSITE" id="PS51462"/>
    </source>
</evidence>
<sequence>MSSSPEESNAGGANSSGAGAEDSAPRKPLLADLAGDDTVPGLDMTRDELLTHLRGKRRSGDGWVETPEGRFWGKFGAAGLLLHDPDRGVLLQHRALWSAQGGTWGIPGGAIDEGETPLQGAIRECHEEAGCPPVDGSGIEILHTHVLERTGWSYTTVVARALEHFEAHINDVESLALEWVPLAEVETYRLHDAFAAAWPHLRPHLEG</sequence>
<dbReference type="PANTHER" id="PTHR21340">
    <property type="entry name" value="DIADENOSINE 5,5-P1,P4-TETRAPHOSPHATE PYROPHOSPHOHYDROLASE MUTT"/>
    <property type="match status" value="1"/>
</dbReference>
<comment type="caution">
    <text evidence="4">The sequence shown here is derived from an EMBL/GenBank/DDBJ whole genome shotgun (WGS) entry which is preliminary data.</text>
</comment>
<dbReference type="RefSeq" id="WP_344306922.1">
    <property type="nucleotide sequence ID" value="NZ_BAAANO010000005.1"/>
</dbReference>
<protein>
    <recommendedName>
        <fullName evidence="3">Nudix hydrolase domain-containing protein</fullName>
    </recommendedName>
</protein>
<accession>A0ABP5EKJ9</accession>
<gene>
    <name evidence="4" type="ORF">GCM10009755_06510</name>
</gene>
<dbReference type="EMBL" id="BAAANO010000005">
    <property type="protein sequence ID" value="GAA2000997.1"/>
    <property type="molecule type" value="Genomic_DNA"/>
</dbReference>
<reference evidence="5" key="1">
    <citation type="journal article" date="2019" name="Int. J. Syst. Evol. Microbiol.">
        <title>The Global Catalogue of Microorganisms (GCM) 10K type strain sequencing project: providing services to taxonomists for standard genome sequencing and annotation.</title>
        <authorList>
            <consortium name="The Broad Institute Genomics Platform"/>
            <consortium name="The Broad Institute Genome Sequencing Center for Infectious Disease"/>
            <person name="Wu L."/>
            <person name="Ma J."/>
        </authorList>
    </citation>
    <scope>NUCLEOTIDE SEQUENCE [LARGE SCALE GENOMIC DNA]</scope>
    <source>
        <strain evidence="5">JCM 14546</strain>
    </source>
</reference>
<dbReference type="Proteomes" id="UP001500755">
    <property type="component" value="Unassembled WGS sequence"/>
</dbReference>
<dbReference type="PROSITE" id="PS51462">
    <property type="entry name" value="NUDIX"/>
    <property type="match status" value="1"/>
</dbReference>
<dbReference type="InterPro" id="IPR000086">
    <property type="entry name" value="NUDIX_hydrolase_dom"/>
</dbReference>
<keyword evidence="5" id="KW-1185">Reference proteome</keyword>
<feature type="compositionally biased region" description="Low complexity" evidence="2">
    <location>
        <begin position="1"/>
        <end position="21"/>
    </location>
</feature>
<feature type="region of interest" description="Disordered" evidence="2">
    <location>
        <begin position="1"/>
        <end position="42"/>
    </location>
</feature>
<evidence type="ECO:0000256" key="1">
    <source>
        <dbReference type="ARBA" id="ARBA00022801"/>
    </source>
</evidence>
<dbReference type="Gene3D" id="3.90.79.10">
    <property type="entry name" value="Nucleoside Triphosphate Pyrophosphohydrolase"/>
    <property type="match status" value="1"/>
</dbReference>
<evidence type="ECO:0000313" key="4">
    <source>
        <dbReference type="EMBL" id="GAA2000997.1"/>
    </source>
</evidence>
<organism evidence="4 5">
    <name type="scientific">Brevibacterium samyangense</name>
    <dbReference type="NCBI Taxonomy" id="366888"/>
    <lineage>
        <taxon>Bacteria</taxon>
        <taxon>Bacillati</taxon>
        <taxon>Actinomycetota</taxon>
        <taxon>Actinomycetes</taxon>
        <taxon>Micrococcales</taxon>
        <taxon>Brevibacteriaceae</taxon>
        <taxon>Brevibacterium</taxon>
    </lineage>
</organism>
<evidence type="ECO:0000313" key="5">
    <source>
        <dbReference type="Proteomes" id="UP001500755"/>
    </source>
</evidence>